<dbReference type="InterPro" id="IPR005119">
    <property type="entry name" value="LysR_subst-bd"/>
</dbReference>
<keyword evidence="3" id="KW-0238">DNA-binding</keyword>
<dbReference type="Gene3D" id="1.10.10.10">
    <property type="entry name" value="Winged helix-like DNA-binding domain superfamily/Winged helix DNA-binding domain"/>
    <property type="match status" value="1"/>
</dbReference>
<accession>A0ABQ0A9U8</accession>
<dbReference type="InterPro" id="IPR058163">
    <property type="entry name" value="LysR-type_TF_proteobact-type"/>
</dbReference>
<dbReference type="Gene3D" id="3.40.190.290">
    <property type="match status" value="1"/>
</dbReference>
<keyword evidence="2" id="KW-0805">Transcription regulation</keyword>
<evidence type="ECO:0000256" key="3">
    <source>
        <dbReference type="ARBA" id="ARBA00023125"/>
    </source>
</evidence>
<evidence type="ECO:0000313" key="6">
    <source>
        <dbReference type="EMBL" id="GAA6168427.1"/>
    </source>
</evidence>
<dbReference type="CDD" id="cd08422">
    <property type="entry name" value="PBP2_CrgA_like"/>
    <property type="match status" value="1"/>
</dbReference>
<sequence>MKHLLANNVRIFLSIVESGSITAAANHLSMGKSGVSDALKQLESSLGVQLLIRTTRRQSLTTVGKQFYRQCRALNDISTMALEEISGHLTEPVGALRITAPHATVEDCVAPALAKLISQYPRIEPELIIDDERIDLIEHNIDLALTVGELPDSEFRAQRVGVLKDVLCASPAFLKAHKLKPKTEISLDDIQKLPYVANHWQGAKSTYTLATNSKKNSKNTTTLHFKRVATVNSVNAIVALIKQSVGIAALPHFLVQKSLDSGELIELLPHHSPCSTNIYAIHPYSSTPPLGVRAIIEEIRQQLDFD</sequence>
<name>A0ABQ0A9U8_9GAMM</name>
<dbReference type="Pfam" id="PF03466">
    <property type="entry name" value="LysR_substrate"/>
    <property type="match status" value="1"/>
</dbReference>
<evidence type="ECO:0000259" key="5">
    <source>
        <dbReference type="PROSITE" id="PS50931"/>
    </source>
</evidence>
<dbReference type="Proteomes" id="UP001465153">
    <property type="component" value="Unassembled WGS sequence"/>
</dbReference>
<dbReference type="InterPro" id="IPR036390">
    <property type="entry name" value="WH_DNA-bd_sf"/>
</dbReference>
<feature type="domain" description="HTH lysR-type" evidence="5">
    <location>
        <begin position="1"/>
        <end position="61"/>
    </location>
</feature>
<dbReference type="RefSeq" id="WP_353303114.1">
    <property type="nucleotide sequence ID" value="NZ_BAABWN010000006.1"/>
</dbReference>
<dbReference type="PANTHER" id="PTHR30537">
    <property type="entry name" value="HTH-TYPE TRANSCRIPTIONAL REGULATOR"/>
    <property type="match status" value="1"/>
</dbReference>
<dbReference type="PANTHER" id="PTHR30537:SF5">
    <property type="entry name" value="HTH-TYPE TRANSCRIPTIONAL ACTIVATOR TTDR-RELATED"/>
    <property type="match status" value="1"/>
</dbReference>
<keyword evidence="7" id="KW-1185">Reference proteome</keyword>
<dbReference type="EMBL" id="BAABWN010000006">
    <property type="protein sequence ID" value="GAA6168427.1"/>
    <property type="molecule type" value="Genomic_DNA"/>
</dbReference>
<comment type="similarity">
    <text evidence="1">Belongs to the LysR transcriptional regulatory family.</text>
</comment>
<protein>
    <submittedName>
        <fullName evidence="6">LysR family transcriptional regulator</fullName>
    </submittedName>
</protein>
<proteinExistence type="inferred from homology"/>
<dbReference type="SUPFAM" id="SSF53850">
    <property type="entry name" value="Periplasmic binding protein-like II"/>
    <property type="match status" value="1"/>
</dbReference>
<comment type="caution">
    <text evidence="6">The sequence shown here is derived from an EMBL/GenBank/DDBJ whole genome shotgun (WGS) entry which is preliminary data.</text>
</comment>
<evidence type="ECO:0000256" key="2">
    <source>
        <dbReference type="ARBA" id="ARBA00023015"/>
    </source>
</evidence>
<evidence type="ECO:0000313" key="7">
    <source>
        <dbReference type="Proteomes" id="UP001465153"/>
    </source>
</evidence>
<gene>
    <name evidence="6" type="ORF">NBRC116591_22380</name>
</gene>
<reference evidence="6 7" key="1">
    <citation type="submission" date="2024-04" db="EMBL/GenBank/DDBJ databases">
        <title>Draft genome sequence of Sessilibacter corallicola NBRC 116591.</title>
        <authorList>
            <person name="Miyakawa T."/>
            <person name="Kusuya Y."/>
            <person name="Miura T."/>
        </authorList>
    </citation>
    <scope>NUCLEOTIDE SEQUENCE [LARGE SCALE GENOMIC DNA]</scope>
    <source>
        <strain evidence="6 7">KU-00831-HH</strain>
    </source>
</reference>
<evidence type="ECO:0000256" key="4">
    <source>
        <dbReference type="ARBA" id="ARBA00023163"/>
    </source>
</evidence>
<dbReference type="InterPro" id="IPR000847">
    <property type="entry name" value="LysR_HTH_N"/>
</dbReference>
<keyword evidence="4" id="KW-0804">Transcription</keyword>
<dbReference type="Pfam" id="PF00126">
    <property type="entry name" value="HTH_1"/>
    <property type="match status" value="1"/>
</dbReference>
<dbReference type="SUPFAM" id="SSF46785">
    <property type="entry name" value="Winged helix' DNA-binding domain"/>
    <property type="match status" value="1"/>
</dbReference>
<organism evidence="6 7">
    <name type="scientific">Sessilibacter corallicola</name>
    <dbReference type="NCBI Taxonomy" id="2904075"/>
    <lineage>
        <taxon>Bacteria</taxon>
        <taxon>Pseudomonadati</taxon>
        <taxon>Pseudomonadota</taxon>
        <taxon>Gammaproteobacteria</taxon>
        <taxon>Cellvibrionales</taxon>
        <taxon>Cellvibrionaceae</taxon>
        <taxon>Sessilibacter</taxon>
    </lineage>
</organism>
<evidence type="ECO:0000256" key="1">
    <source>
        <dbReference type="ARBA" id="ARBA00009437"/>
    </source>
</evidence>
<dbReference type="PROSITE" id="PS50931">
    <property type="entry name" value="HTH_LYSR"/>
    <property type="match status" value="1"/>
</dbReference>
<dbReference type="InterPro" id="IPR036388">
    <property type="entry name" value="WH-like_DNA-bd_sf"/>
</dbReference>